<evidence type="ECO:0000313" key="2">
    <source>
        <dbReference type="Proteomes" id="UP000242427"/>
    </source>
</evidence>
<proteinExistence type="predicted"/>
<evidence type="ECO:0000313" key="1">
    <source>
        <dbReference type="EMBL" id="PSJ29652.1"/>
    </source>
</evidence>
<reference evidence="1 2" key="1">
    <citation type="submission" date="2018-03" db="EMBL/GenBank/DDBJ databases">
        <title>Chitinolytic properties of Streptosporangium nondiastaticum TBG75A20.</title>
        <authorList>
            <person name="Gayathri V."/>
            <person name="Shiburaj S."/>
        </authorList>
    </citation>
    <scope>NUCLEOTIDE SEQUENCE [LARGE SCALE GENOMIC DNA]</scope>
    <source>
        <strain evidence="1 2">TBG75A20</strain>
    </source>
</reference>
<name>A0A9X7JTN8_9ACTN</name>
<dbReference type="Proteomes" id="UP000242427">
    <property type="component" value="Unassembled WGS sequence"/>
</dbReference>
<protein>
    <recommendedName>
        <fullName evidence="3">Superoxide dismutase</fullName>
    </recommendedName>
</protein>
<dbReference type="SUPFAM" id="SSF63829">
    <property type="entry name" value="Calcium-dependent phosphotriesterase"/>
    <property type="match status" value="1"/>
</dbReference>
<evidence type="ECO:0008006" key="3">
    <source>
        <dbReference type="Google" id="ProtNLM"/>
    </source>
</evidence>
<comment type="caution">
    <text evidence="1">The sequence shown here is derived from an EMBL/GenBank/DDBJ whole genome shotgun (WGS) entry which is preliminary data.</text>
</comment>
<dbReference type="AlphaFoldDB" id="A0A9X7JTN8"/>
<keyword evidence="2" id="KW-1185">Reference proteome</keyword>
<sequence length="297" mass="32143">MTERGELMRLSNEPDTDIMVLPGVRSTQGIARGAGNTFYYGDLFLGHIYRGDLKRRTAELFIEVPEGRLAMGLWTDLKHGWLFVGGGLGWAYVYDLETGETVATYQLGKIDDLASTLVNKVYVNERGAYFTDSSCCVLYFVPISPAGELKPATTVPVTGPAAEVSGEFNLNGIVAPDTGSPLIVSHTANGRIYTVDPETGASRTIEGVDVPKADGLVLDGRLLWVVQNRVNEVSRVRLSSDFTSGTVENVITHDAFQFPATAIAFENRLAVVNAKSDTAETGLPPTAGEYEVVFVDR</sequence>
<organism evidence="1 2">
    <name type="scientific">Streptosporangium nondiastaticum</name>
    <dbReference type="NCBI Taxonomy" id="35764"/>
    <lineage>
        <taxon>Bacteria</taxon>
        <taxon>Bacillati</taxon>
        <taxon>Actinomycetota</taxon>
        <taxon>Actinomycetes</taxon>
        <taxon>Streptosporangiales</taxon>
        <taxon>Streptosporangiaceae</taxon>
        <taxon>Streptosporangium</taxon>
    </lineage>
</organism>
<dbReference type="InterPro" id="IPR015943">
    <property type="entry name" value="WD40/YVTN_repeat-like_dom_sf"/>
</dbReference>
<accession>A0A9X7JTN8</accession>
<dbReference type="Gene3D" id="2.130.10.10">
    <property type="entry name" value="YVTN repeat-like/Quinoprotein amine dehydrogenase"/>
    <property type="match status" value="1"/>
</dbReference>
<dbReference type="OrthoDB" id="504981at2"/>
<gene>
    <name evidence="1" type="ORF">B7P34_06230</name>
</gene>
<dbReference type="EMBL" id="PXWG01000008">
    <property type="protein sequence ID" value="PSJ29652.1"/>
    <property type="molecule type" value="Genomic_DNA"/>
</dbReference>